<dbReference type="EMBL" id="LHPF02000002">
    <property type="protein sequence ID" value="PSC75372.1"/>
    <property type="molecule type" value="Genomic_DNA"/>
</dbReference>
<sequence length="182" mass="18431">MGCRAWIGAPAAASRLGTAAAPPPLQRWGLLPSVACAAAVQAAWGPGTIGRHEARWLVGHAGAFAAGLLLEGCAGRMQAQHAAAAPPPAGRPAAGRALPTILGTAALVLQAAGLQHLSPFLHFTQGYQLGLHRAFEWTAQALLLPFALLGRGGGGGGHVASALLRLLPALAHGFYRALRMGG</sequence>
<accession>A0A2P6VMP0</accession>
<reference evidence="1 2" key="1">
    <citation type="journal article" date="2018" name="Plant J.">
        <title>Genome sequences of Chlorella sorokiniana UTEX 1602 and Micractinium conductrix SAG 241.80: implications to maltose excretion by a green alga.</title>
        <authorList>
            <person name="Arriola M.B."/>
            <person name="Velmurugan N."/>
            <person name="Zhang Y."/>
            <person name="Plunkett M.H."/>
            <person name="Hondzo H."/>
            <person name="Barney B.M."/>
        </authorList>
    </citation>
    <scope>NUCLEOTIDE SEQUENCE [LARGE SCALE GENOMIC DNA]</scope>
    <source>
        <strain evidence="1 2">SAG 241.80</strain>
    </source>
</reference>
<dbReference type="Proteomes" id="UP000239649">
    <property type="component" value="Unassembled WGS sequence"/>
</dbReference>
<dbReference type="AlphaFoldDB" id="A0A2P6VMP0"/>
<keyword evidence="2" id="KW-1185">Reference proteome</keyword>
<proteinExistence type="predicted"/>
<evidence type="ECO:0000313" key="2">
    <source>
        <dbReference type="Proteomes" id="UP000239649"/>
    </source>
</evidence>
<gene>
    <name evidence="1" type="primary">g982</name>
    <name evidence="1" type="ORF">C2E20_0982</name>
</gene>
<organism evidence="1 2">
    <name type="scientific">Micractinium conductrix</name>
    <dbReference type="NCBI Taxonomy" id="554055"/>
    <lineage>
        <taxon>Eukaryota</taxon>
        <taxon>Viridiplantae</taxon>
        <taxon>Chlorophyta</taxon>
        <taxon>core chlorophytes</taxon>
        <taxon>Trebouxiophyceae</taxon>
        <taxon>Chlorellales</taxon>
        <taxon>Chlorellaceae</taxon>
        <taxon>Chlorella clade</taxon>
        <taxon>Micractinium</taxon>
    </lineage>
</organism>
<evidence type="ECO:0000313" key="1">
    <source>
        <dbReference type="EMBL" id="PSC75372.1"/>
    </source>
</evidence>
<dbReference type="GO" id="GO:0016740">
    <property type="term" value="F:transferase activity"/>
    <property type="evidence" value="ECO:0007669"/>
    <property type="project" value="UniProtKB-KW"/>
</dbReference>
<comment type="caution">
    <text evidence="1">The sequence shown here is derived from an EMBL/GenBank/DDBJ whole genome shotgun (WGS) entry which is preliminary data.</text>
</comment>
<protein>
    <submittedName>
        <fullName evidence="1">Cellobiose phosphotransferase system celC</fullName>
    </submittedName>
</protein>
<name>A0A2P6VMP0_9CHLO</name>